<organism evidence="1 2">
    <name type="scientific">Plectosphaerella plurivora</name>
    <dbReference type="NCBI Taxonomy" id="936078"/>
    <lineage>
        <taxon>Eukaryota</taxon>
        <taxon>Fungi</taxon>
        <taxon>Dikarya</taxon>
        <taxon>Ascomycota</taxon>
        <taxon>Pezizomycotina</taxon>
        <taxon>Sordariomycetes</taxon>
        <taxon>Hypocreomycetidae</taxon>
        <taxon>Glomerellales</taxon>
        <taxon>Plectosphaerellaceae</taxon>
        <taxon>Plectosphaerella</taxon>
    </lineage>
</organism>
<evidence type="ECO:0000313" key="2">
    <source>
        <dbReference type="Proteomes" id="UP000770015"/>
    </source>
</evidence>
<dbReference type="OrthoDB" id="5062850at2759"/>
<proteinExistence type="predicted"/>
<name>A0A9P8V2Q1_9PEZI</name>
<dbReference type="EMBL" id="JAGSXJ010000031">
    <property type="protein sequence ID" value="KAH6669751.1"/>
    <property type="molecule type" value="Genomic_DNA"/>
</dbReference>
<protein>
    <submittedName>
        <fullName evidence="1">Uncharacterized protein</fullName>
    </submittedName>
</protein>
<reference evidence="1" key="1">
    <citation type="journal article" date="2021" name="Nat. Commun.">
        <title>Genetic determinants of endophytism in the Arabidopsis root mycobiome.</title>
        <authorList>
            <person name="Mesny F."/>
            <person name="Miyauchi S."/>
            <person name="Thiergart T."/>
            <person name="Pickel B."/>
            <person name="Atanasova L."/>
            <person name="Karlsson M."/>
            <person name="Huettel B."/>
            <person name="Barry K.W."/>
            <person name="Haridas S."/>
            <person name="Chen C."/>
            <person name="Bauer D."/>
            <person name="Andreopoulos W."/>
            <person name="Pangilinan J."/>
            <person name="LaButti K."/>
            <person name="Riley R."/>
            <person name="Lipzen A."/>
            <person name="Clum A."/>
            <person name="Drula E."/>
            <person name="Henrissat B."/>
            <person name="Kohler A."/>
            <person name="Grigoriev I.V."/>
            <person name="Martin F.M."/>
            <person name="Hacquard S."/>
        </authorList>
    </citation>
    <scope>NUCLEOTIDE SEQUENCE</scope>
    <source>
        <strain evidence="1">MPI-SDFR-AT-0117</strain>
    </source>
</reference>
<dbReference type="AlphaFoldDB" id="A0A9P8V2Q1"/>
<gene>
    <name evidence="1" type="ORF">F5X68DRAFT_216090</name>
</gene>
<evidence type="ECO:0000313" key="1">
    <source>
        <dbReference type="EMBL" id="KAH6669751.1"/>
    </source>
</evidence>
<accession>A0A9P8V2Q1</accession>
<sequence>MQGLALGQNTITFSTYEADQELASRTRIYGDMCLNIDRSNMLYVGSVFGSMLATNTREQMADRFPWYGARINAAMRYIGTPYQLRSRRAHEFYYKPRGHAPSLQNQANARALELASAAGQQFVDEIDLHLDFDKKLYYGSQLSSSAIVVSVGYLKPWAIPTEDLIAELDRKVPFKQIHRGPVGHGIFRLSAAAICAHFLATIPAETRSQFRRIVLNEDLPSETSPECHARGLIPFCAENPLLRVERRVSIWHCVLHGSVYDSQPPVDHFSAQVALWIIEAQDLASLGMPHGSFSLLLDGDPTPEHPAHLFQTILHRDIAWQQAIEAWQVLKPQRRPIEWHLAYDDLPAVMRDITSEKSIIRCNFDPGYPVDFQSIVDEHRESTRHEFKKAHRNRMSQCRLYETVPPLPDFRTLSNQVRRRGPCPPMTQDDIEYAARERERFDAQWVEDSDWADASIGN</sequence>
<dbReference type="Proteomes" id="UP000770015">
    <property type="component" value="Unassembled WGS sequence"/>
</dbReference>
<keyword evidence="2" id="KW-1185">Reference proteome</keyword>
<comment type="caution">
    <text evidence="1">The sequence shown here is derived from an EMBL/GenBank/DDBJ whole genome shotgun (WGS) entry which is preliminary data.</text>
</comment>